<name>A0ABP8FZL4_9BACT</name>
<dbReference type="NCBIfam" id="TIGR00544">
    <property type="entry name" value="lgt"/>
    <property type="match status" value="1"/>
</dbReference>
<sequence length="282" mass="32370">MYVHWRADPVIFRLGAFSLRYYSVLFAGGIVFSYLFLQKIFRQEGMDSRVFEKFAIYIVAGTVAGARLGHCLFYEPGYFLRHPLEIILPWQGMPWTADFRFTGYQGLASHGGALGIFLAVCLFSRKYPVRILWLLDRLSLVVPVAGAMIRLGNLMNSEIIGSPSELPWAFVFERVDNLPRHPSQLYEALLYLSLFCVLYRLYKKTKSRSVDGILFGWFLTGLFLIRFFVEFFKANQEAFENALPLDMGQLLSIPFIIAGVILLYKKLILKPRQHTENEPAAL</sequence>
<comment type="function">
    <text evidence="7">Catalyzes the transfer of the diacylglyceryl group from phosphatidylglycerol to the sulfhydryl group of the N-terminal cysteine of a prolipoprotein, the first step in the formation of mature lipoproteins.</text>
</comment>
<organism evidence="8 9">
    <name type="scientific">Compostibacter hankyongensis</name>
    <dbReference type="NCBI Taxonomy" id="1007089"/>
    <lineage>
        <taxon>Bacteria</taxon>
        <taxon>Pseudomonadati</taxon>
        <taxon>Bacteroidota</taxon>
        <taxon>Chitinophagia</taxon>
        <taxon>Chitinophagales</taxon>
        <taxon>Chitinophagaceae</taxon>
        <taxon>Compostibacter</taxon>
    </lineage>
</organism>
<dbReference type="EC" id="2.5.1.145" evidence="7"/>
<feature type="transmembrane region" description="Helical" evidence="7">
    <location>
        <begin position="54"/>
        <end position="75"/>
    </location>
</feature>
<evidence type="ECO:0000256" key="2">
    <source>
        <dbReference type="ARBA" id="ARBA00022475"/>
    </source>
</evidence>
<comment type="catalytic activity">
    <reaction evidence="7">
        <text>L-cysteinyl-[prolipoprotein] + a 1,2-diacyl-sn-glycero-3-phospho-(1'-sn-glycerol) = an S-1,2-diacyl-sn-glyceryl-L-cysteinyl-[prolipoprotein] + sn-glycerol 1-phosphate + H(+)</text>
        <dbReference type="Rhea" id="RHEA:56712"/>
        <dbReference type="Rhea" id="RHEA-COMP:14679"/>
        <dbReference type="Rhea" id="RHEA-COMP:14680"/>
        <dbReference type="ChEBI" id="CHEBI:15378"/>
        <dbReference type="ChEBI" id="CHEBI:29950"/>
        <dbReference type="ChEBI" id="CHEBI:57685"/>
        <dbReference type="ChEBI" id="CHEBI:64716"/>
        <dbReference type="ChEBI" id="CHEBI:140658"/>
        <dbReference type="EC" id="2.5.1.145"/>
    </reaction>
</comment>
<feature type="transmembrane region" description="Helical" evidence="7">
    <location>
        <begin position="214"/>
        <end position="232"/>
    </location>
</feature>
<feature type="transmembrane region" description="Helical" evidence="7">
    <location>
        <begin position="20"/>
        <end position="42"/>
    </location>
</feature>
<feature type="transmembrane region" description="Helical" evidence="7">
    <location>
        <begin position="247"/>
        <end position="264"/>
    </location>
</feature>
<dbReference type="InterPro" id="IPR001640">
    <property type="entry name" value="Lgt"/>
</dbReference>
<dbReference type="Proteomes" id="UP001501207">
    <property type="component" value="Unassembled WGS sequence"/>
</dbReference>
<evidence type="ECO:0000313" key="9">
    <source>
        <dbReference type="Proteomes" id="UP001501207"/>
    </source>
</evidence>
<evidence type="ECO:0000313" key="8">
    <source>
        <dbReference type="EMBL" id="GAA4314215.1"/>
    </source>
</evidence>
<dbReference type="HAMAP" id="MF_01147">
    <property type="entry name" value="Lgt"/>
    <property type="match status" value="1"/>
</dbReference>
<protein>
    <recommendedName>
        <fullName evidence="7">Phosphatidylglycerol--prolipoprotein diacylglyceryl transferase</fullName>
        <ecNumber evidence="7">2.5.1.145</ecNumber>
    </recommendedName>
</protein>
<dbReference type="Pfam" id="PF01790">
    <property type="entry name" value="LGT"/>
    <property type="match status" value="1"/>
</dbReference>
<keyword evidence="5 7" id="KW-1133">Transmembrane helix</keyword>
<evidence type="ECO:0000256" key="6">
    <source>
        <dbReference type="ARBA" id="ARBA00023136"/>
    </source>
</evidence>
<keyword evidence="3 7" id="KW-0808">Transferase</keyword>
<reference evidence="9" key="1">
    <citation type="journal article" date="2019" name="Int. J. Syst. Evol. Microbiol.">
        <title>The Global Catalogue of Microorganisms (GCM) 10K type strain sequencing project: providing services to taxonomists for standard genome sequencing and annotation.</title>
        <authorList>
            <consortium name="The Broad Institute Genomics Platform"/>
            <consortium name="The Broad Institute Genome Sequencing Center for Infectious Disease"/>
            <person name="Wu L."/>
            <person name="Ma J."/>
        </authorList>
    </citation>
    <scope>NUCLEOTIDE SEQUENCE [LARGE SCALE GENOMIC DNA]</scope>
    <source>
        <strain evidence="9">JCM 17664</strain>
    </source>
</reference>
<evidence type="ECO:0000256" key="5">
    <source>
        <dbReference type="ARBA" id="ARBA00022989"/>
    </source>
</evidence>
<dbReference type="GO" id="GO:0016740">
    <property type="term" value="F:transferase activity"/>
    <property type="evidence" value="ECO:0007669"/>
    <property type="project" value="UniProtKB-KW"/>
</dbReference>
<dbReference type="PANTHER" id="PTHR30589">
    <property type="entry name" value="PROLIPOPROTEIN DIACYLGLYCERYL TRANSFERASE"/>
    <property type="match status" value="1"/>
</dbReference>
<accession>A0ABP8FZL4</accession>
<dbReference type="PANTHER" id="PTHR30589:SF0">
    <property type="entry name" value="PHOSPHATIDYLGLYCEROL--PROLIPOPROTEIN DIACYLGLYCERYL TRANSFERASE"/>
    <property type="match status" value="1"/>
</dbReference>
<keyword evidence="9" id="KW-1185">Reference proteome</keyword>
<evidence type="ECO:0000256" key="1">
    <source>
        <dbReference type="ARBA" id="ARBA00007150"/>
    </source>
</evidence>
<feature type="binding site" evidence="7">
    <location>
        <position position="150"/>
    </location>
    <ligand>
        <name>a 1,2-diacyl-sn-glycero-3-phospho-(1'-sn-glycerol)</name>
        <dbReference type="ChEBI" id="CHEBI:64716"/>
    </ligand>
</feature>
<proteinExistence type="inferred from homology"/>
<evidence type="ECO:0000256" key="3">
    <source>
        <dbReference type="ARBA" id="ARBA00022679"/>
    </source>
</evidence>
<feature type="transmembrane region" description="Helical" evidence="7">
    <location>
        <begin position="103"/>
        <end position="124"/>
    </location>
</feature>
<dbReference type="EMBL" id="BAABFN010000006">
    <property type="protein sequence ID" value="GAA4314215.1"/>
    <property type="molecule type" value="Genomic_DNA"/>
</dbReference>
<evidence type="ECO:0000256" key="7">
    <source>
        <dbReference type="HAMAP-Rule" id="MF_01147"/>
    </source>
</evidence>
<comment type="caution">
    <text evidence="8">The sequence shown here is derived from an EMBL/GenBank/DDBJ whole genome shotgun (WGS) entry which is preliminary data.</text>
</comment>
<comment type="subcellular location">
    <subcellularLocation>
        <location evidence="7">Cell membrane</location>
        <topology evidence="7">Multi-pass membrane protein</topology>
    </subcellularLocation>
</comment>
<keyword evidence="2 7" id="KW-1003">Cell membrane</keyword>
<keyword evidence="4 7" id="KW-0812">Transmembrane</keyword>
<gene>
    <name evidence="7 8" type="primary">lgt</name>
    <name evidence="8" type="ORF">GCM10023143_24950</name>
</gene>
<comment type="similarity">
    <text evidence="1 7">Belongs to the Lgt family.</text>
</comment>
<evidence type="ECO:0000256" key="4">
    <source>
        <dbReference type="ARBA" id="ARBA00022692"/>
    </source>
</evidence>
<keyword evidence="6 7" id="KW-0472">Membrane</keyword>
<comment type="pathway">
    <text evidence="7">Protein modification; lipoprotein biosynthesis (diacylglyceryl transfer).</text>
</comment>